<gene>
    <name evidence="2" type="ORF">GCM10009665_43860</name>
</gene>
<name>A0ABN1WLC6_9ACTN</name>
<keyword evidence="3" id="KW-1185">Reference proteome</keyword>
<keyword evidence="1" id="KW-0732">Signal</keyword>
<comment type="caution">
    <text evidence="2">The sequence shown here is derived from an EMBL/GenBank/DDBJ whole genome shotgun (WGS) entry which is preliminary data.</text>
</comment>
<accession>A0ABN1WLC6</accession>
<evidence type="ECO:0000313" key="2">
    <source>
        <dbReference type="EMBL" id="GAA1248189.1"/>
    </source>
</evidence>
<evidence type="ECO:0000313" key="3">
    <source>
        <dbReference type="Proteomes" id="UP001500037"/>
    </source>
</evidence>
<dbReference type="Proteomes" id="UP001500037">
    <property type="component" value="Unassembled WGS sequence"/>
</dbReference>
<evidence type="ECO:0000256" key="1">
    <source>
        <dbReference type="SAM" id="SignalP"/>
    </source>
</evidence>
<sequence length="164" mass="16747">MRFTPKRSVVIAAVCLLAGGAAGVSVPAMASNTSAHRNANVPNVTLDFSGTNDEQAVANTVGVAFGGNARVKDGGGNVIGTAYDLCDKDSISPTSTTAFCAGEIVFNDGSQVSFNVVFPIPNAASNYPNVFQGVINGGTKAYEGVTGEAEFTAKSPGVYDLQFN</sequence>
<feature type="signal peptide" evidence="1">
    <location>
        <begin position="1"/>
        <end position="30"/>
    </location>
</feature>
<dbReference type="RefSeq" id="WP_344443580.1">
    <property type="nucleotide sequence ID" value="NZ_BAAALF010000082.1"/>
</dbReference>
<proteinExistence type="predicted"/>
<feature type="chain" id="PRO_5047356404" evidence="1">
    <location>
        <begin position="31"/>
        <end position="164"/>
    </location>
</feature>
<reference evidence="2 3" key="1">
    <citation type="journal article" date="2019" name="Int. J. Syst. Evol. Microbiol.">
        <title>The Global Catalogue of Microorganisms (GCM) 10K type strain sequencing project: providing services to taxonomists for standard genome sequencing and annotation.</title>
        <authorList>
            <consortium name="The Broad Institute Genomics Platform"/>
            <consortium name="The Broad Institute Genome Sequencing Center for Infectious Disease"/>
            <person name="Wu L."/>
            <person name="Ma J."/>
        </authorList>
    </citation>
    <scope>NUCLEOTIDE SEQUENCE [LARGE SCALE GENOMIC DNA]</scope>
    <source>
        <strain evidence="2 3">JCM 13004</strain>
    </source>
</reference>
<organism evidence="2 3">
    <name type="scientific">Kitasatospora nipponensis</name>
    <dbReference type="NCBI Taxonomy" id="258049"/>
    <lineage>
        <taxon>Bacteria</taxon>
        <taxon>Bacillati</taxon>
        <taxon>Actinomycetota</taxon>
        <taxon>Actinomycetes</taxon>
        <taxon>Kitasatosporales</taxon>
        <taxon>Streptomycetaceae</taxon>
        <taxon>Kitasatospora</taxon>
    </lineage>
</organism>
<dbReference type="EMBL" id="BAAALF010000082">
    <property type="protein sequence ID" value="GAA1248189.1"/>
    <property type="molecule type" value="Genomic_DNA"/>
</dbReference>
<protein>
    <submittedName>
        <fullName evidence="2">Uncharacterized protein</fullName>
    </submittedName>
</protein>